<dbReference type="InterPro" id="IPR005123">
    <property type="entry name" value="Oxoglu/Fe-dep_dioxygenase_dom"/>
</dbReference>
<dbReference type="PROSITE" id="PS51471">
    <property type="entry name" value="FE2OG_OXY"/>
    <property type="match status" value="1"/>
</dbReference>
<dbReference type="SUPFAM" id="SSF51197">
    <property type="entry name" value="Clavaminate synthase-like"/>
    <property type="match status" value="1"/>
</dbReference>
<keyword evidence="2" id="KW-0408">Iron</keyword>
<dbReference type="GO" id="GO:0016491">
    <property type="term" value="F:oxidoreductase activity"/>
    <property type="evidence" value="ECO:0007669"/>
    <property type="project" value="UniProtKB-KW"/>
</dbReference>
<gene>
    <name evidence="4" type="ORF">B0H65DRAFT_306177</name>
</gene>
<proteinExistence type="inferred from homology"/>
<comment type="caution">
    <text evidence="4">The sequence shown here is derived from an EMBL/GenBank/DDBJ whole genome shotgun (WGS) entry which is preliminary data.</text>
</comment>
<dbReference type="InterPro" id="IPR050231">
    <property type="entry name" value="Iron_ascorbate_oxido_reductase"/>
</dbReference>
<dbReference type="InterPro" id="IPR027443">
    <property type="entry name" value="IPNS-like_sf"/>
</dbReference>
<evidence type="ECO:0000313" key="5">
    <source>
        <dbReference type="Proteomes" id="UP001278500"/>
    </source>
</evidence>
<keyword evidence="2" id="KW-0479">Metal-binding</keyword>
<reference evidence="4" key="1">
    <citation type="journal article" date="2023" name="Mol. Phylogenet. Evol.">
        <title>Genome-scale phylogeny and comparative genomics of the fungal order Sordariales.</title>
        <authorList>
            <person name="Hensen N."/>
            <person name="Bonometti L."/>
            <person name="Westerberg I."/>
            <person name="Brannstrom I.O."/>
            <person name="Guillou S."/>
            <person name="Cros-Aarteil S."/>
            <person name="Calhoun S."/>
            <person name="Haridas S."/>
            <person name="Kuo A."/>
            <person name="Mondo S."/>
            <person name="Pangilinan J."/>
            <person name="Riley R."/>
            <person name="LaButti K."/>
            <person name="Andreopoulos B."/>
            <person name="Lipzen A."/>
            <person name="Chen C."/>
            <person name="Yan M."/>
            <person name="Daum C."/>
            <person name="Ng V."/>
            <person name="Clum A."/>
            <person name="Steindorff A."/>
            <person name="Ohm R.A."/>
            <person name="Martin F."/>
            <person name="Silar P."/>
            <person name="Natvig D.O."/>
            <person name="Lalanne C."/>
            <person name="Gautier V."/>
            <person name="Ament-Velasquez S.L."/>
            <person name="Kruys A."/>
            <person name="Hutchinson M.I."/>
            <person name="Powell A.J."/>
            <person name="Barry K."/>
            <person name="Miller A.N."/>
            <person name="Grigoriev I.V."/>
            <person name="Debuchy R."/>
            <person name="Gladieux P."/>
            <person name="Hiltunen Thoren M."/>
            <person name="Johannesson H."/>
        </authorList>
    </citation>
    <scope>NUCLEOTIDE SEQUENCE</scope>
    <source>
        <strain evidence="4">CBS 560.94</strain>
    </source>
</reference>
<dbReference type="RefSeq" id="XP_062677313.1">
    <property type="nucleotide sequence ID" value="XM_062823214.1"/>
</dbReference>
<evidence type="ECO:0000256" key="1">
    <source>
        <dbReference type="ARBA" id="ARBA00008056"/>
    </source>
</evidence>
<keyword evidence="2" id="KW-0560">Oxidoreductase</keyword>
<dbReference type="Gene3D" id="2.60.120.330">
    <property type="entry name" value="B-lactam Antibiotic, Isopenicillin N Synthase, Chain"/>
    <property type="match status" value="1"/>
</dbReference>
<comment type="similarity">
    <text evidence="1 2">Belongs to the iron/ascorbate-dependent oxidoreductase family.</text>
</comment>
<name>A0AAE0MME6_9PEZI</name>
<accession>A0AAE0MME6</accession>
<dbReference type="Pfam" id="PF14226">
    <property type="entry name" value="DIOX_N"/>
    <property type="match status" value="1"/>
</dbReference>
<dbReference type="InterPro" id="IPR026992">
    <property type="entry name" value="DIOX_N"/>
</dbReference>
<dbReference type="Proteomes" id="UP001278500">
    <property type="component" value="Unassembled WGS sequence"/>
</dbReference>
<protein>
    <submittedName>
        <fullName evidence="4">Ethylene-forming enzyme</fullName>
    </submittedName>
</protein>
<dbReference type="AlphaFoldDB" id="A0AAE0MME6"/>
<dbReference type="InterPro" id="IPR044861">
    <property type="entry name" value="IPNS-like_FE2OG_OXY"/>
</dbReference>
<dbReference type="FunFam" id="2.60.120.330:FF:000069">
    <property type="entry name" value="Probable ethylene-forming enzyme"/>
    <property type="match status" value="1"/>
</dbReference>
<evidence type="ECO:0000259" key="3">
    <source>
        <dbReference type="PROSITE" id="PS51471"/>
    </source>
</evidence>
<feature type="domain" description="Fe2OG dioxygenase" evidence="3">
    <location>
        <begin position="256"/>
        <end position="378"/>
    </location>
</feature>
<dbReference type="GeneID" id="87860368"/>
<dbReference type="Pfam" id="PF03171">
    <property type="entry name" value="2OG-FeII_Oxy"/>
    <property type="match status" value="1"/>
</dbReference>
<reference evidence="4" key="2">
    <citation type="submission" date="2023-06" db="EMBL/GenBank/DDBJ databases">
        <authorList>
            <consortium name="Lawrence Berkeley National Laboratory"/>
            <person name="Haridas S."/>
            <person name="Hensen N."/>
            <person name="Bonometti L."/>
            <person name="Westerberg I."/>
            <person name="Brannstrom I.O."/>
            <person name="Guillou S."/>
            <person name="Cros-Aarteil S."/>
            <person name="Calhoun S."/>
            <person name="Kuo A."/>
            <person name="Mondo S."/>
            <person name="Pangilinan J."/>
            <person name="Riley R."/>
            <person name="Labutti K."/>
            <person name="Andreopoulos B."/>
            <person name="Lipzen A."/>
            <person name="Chen C."/>
            <person name="Yanf M."/>
            <person name="Daum C."/>
            <person name="Ng V."/>
            <person name="Clum A."/>
            <person name="Steindorff A."/>
            <person name="Ohm R."/>
            <person name="Martin F."/>
            <person name="Silar P."/>
            <person name="Natvig D."/>
            <person name="Lalanne C."/>
            <person name="Gautier V."/>
            <person name="Ament-Velasquez S.L."/>
            <person name="Kruys A."/>
            <person name="Hutchinson M.I."/>
            <person name="Powell A.J."/>
            <person name="Barry K."/>
            <person name="Miller A.N."/>
            <person name="Grigoriev I.V."/>
            <person name="Debuchy R."/>
            <person name="Gladieux P."/>
            <person name="Thoren M.H."/>
            <person name="Johannesson H."/>
        </authorList>
    </citation>
    <scope>NUCLEOTIDE SEQUENCE</scope>
    <source>
        <strain evidence="4">CBS 560.94</strain>
    </source>
</reference>
<keyword evidence="5" id="KW-1185">Reference proteome</keyword>
<evidence type="ECO:0000256" key="2">
    <source>
        <dbReference type="RuleBase" id="RU003682"/>
    </source>
</evidence>
<dbReference type="PANTHER" id="PTHR47990">
    <property type="entry name" value="2-OXOGLUTARATE (2OG) AND FE(II)-DEPENDENT OXYGENASE SUPERFAMILY PROTEIN-RELATED"/>
    <property type="match status" value="1"/>
</dbReference>
<dbReference type="GO" id="GO:0044283">
    <property type="term" value="P:small molecule biosynthetic process"/>
    <property type="evidence" value="ECO:0007669"/>
    <property type="project" value="UniProtKB-ARBA"/>
</dbReference>
<evidence type="ECO:0000313" key="4">
    <source>
        <dbReference type="EMBL" id="KAK3337862.1"/>
    </source>
</evidence>
<organism evidence="4 5">
    <name type="scientific">Neurospora tetraspora</name>
    <dbReference type="NCBI Taxonomy" id="94610"/>
    <lineage>
        <taxon>Eukaryota</taxon>
        <taxon>Fungi</taxon>
        <taxon>Dikarya</taxon>
        <taxon>Ascomycota</taxon>
        <taxon>Pezizomycotina</taxon>
        <taxon>Sordariomycetes</taxon>
        <taxon>Sordariomycetidae</taxon>
        <taxon>Sordariales</taxon>
        <taxon>Sordariaceae</taxon>
        <taxon>Neurospora</taxon>
    </lineage>
</organism>
<dbReference type="GO" id="GO:0046872">
    <property type="term" value="F:metal ion binding"/>
    <property type="evidence" value="ECO:0007669"/>
    <property type="project" value="UniProtKB-KW"/>
</dbReference>
<sequence>MSCLATSTRSLLPLGRRLITSRARLSTAALGSLDIGNNGMSMPPGFNIDVARQPNKQPRIQPSSKIAAVAGKIRARDDLGKTMPPGFEAQVAHLDTFELPEKITGSASDRALGKAIIDTWRREGIIQIAQSDLQKKLCNDAKAASKRFFRKPAAEKAACVDSQSYAGYIASGEEVTDGIADYSEIFTITKDLDLEEPRVRAKWPCHGPCPWPDVEMKEPMMRYVDNLGLEGEKILQLAEFGLGVAPGTLTQYTRDGWHHTRVLRFPPRNATNGKGKEGRGIGSHTDYGLLVIAAQDDVGGLFIRRPRDDEKFANWQKSAAGHKEDADGWFYIPPVEGVHTVILGDMMQYLTNNYLTATPHKVGLNTRERFVMAYFHEPSFQAVIKPINEGCSGMRTDSEQAEEGVHYGTHFTNMFMRNYPERITTKRLLAENRYSMLSKPELRTMDAMPEPELD</sequence>
<dbReference type="EMBL" id="JAUEPP010000008">
    <property type="protein sequence ID" value="KAK3337862.1"/>
    <property type="molecule type" value="Genomic_DNA"/>
</dbReference>